<feature type="signal peptide" evidence="1">
    <location>
        <begin position="1"/>
        <end position="20"/>
    </location>
</feature>
<protein>
    <submittedName>
        <fullName evidence="2">Uncharacterized protein</fullName>
    </submittedName>
</protein>
<gene>
    <name evidence="2" type="ORF">PTTT1_LOCUS54270</name>
</gene>
<name>A0A8J9XDG0_PHATR</name>
<proteinExistence type="predicted"/>
<dbReference type="EMBL" id="OU594950">
    <property type="protein sequence ID" value="CAG9294310.1"/>
    <property type="molecule type" value="Genomic_DNA"/>
</dbReference>
<keyword evidence="1" id="KW-0732">Signal</keyword>
<organism evidence="2">
    <name type="scientific">Phaeodactylum tricornutum</name>
    <name type="common">Diatom</name>
    <dbReference type="NCBI Taxonomy" id="2850"/>
    <lineage>
        <taxon>Eukaryota</taxon>
        <taxon>Sar</taxon>
        <taxon>Stramenopiles</taxon>
        <taxon>Ochrophyta</taxon>
        <taxon>Bacillariophyta</taxon>
        <taxon>Bacillariophyceae</taxon>
        <taxon>Bacillariophycidae</taxon>
        <taxon>Naviculales</taxon>
        <taxon>Phaeodactylaceae</taxon>
        <taxon>Phaeodactylum</taxon>
    </lineage>
</organism>
<feature type="chain" id="PRO_5035425103" evidence="1">
    <location>
        <begin position="21"/>
        <end position="123"/>
    </location>
</feature>
<reference evidence="2" key="1">
    <citation type="submission" date="2022-02" db="EMBL/GenBank/DDBJ databases">
        <authorList>
            <person name="Giguere J D."/>
        </authorList>
    </citation>
    <scope>NUCLEOTIDE SEQUENCE</scope>
    <source>
        <strain evidence="2">CCAP 1055/1</strain>
    </source>
</reference>
<evidence type="ECO:0000313" key="2">
    <source>
        <dbReference type="EMBL" id="CAG9294310.1"/>
    </source>
</evidence>
<evidence type="ECO:0000256" key="1">
    <source>
        <dbReference type="SAM" id="SignalP"/>
    </source>
</evidence>
<dbReference type="Proteomes" id="UP000836788">
    <property type="component" value="Chromosome 9"/>
</dbReference>
<dbReference type="AlphaFoldDB" id="A0A8J9XDG0"/>
<accession>A0A8J9XDG0</accession>
<sequence>MRFAVIWVLVLALMPSVIDSIGNADTPEGYITVDANGTYTFFPPDQVPVNEEDEVVEGVDGDGVAILGSHLDMSLFLARKPSIEGDKKCGFRLFSTNRRRERCGGVRRKLRGARGAKRVQHQA</sequence>